<keyword evidence="2" id="KW-1185">Reference proteome</keyword>
<protein>
    <submittedName>
        <fullName evidence="1">Uncharacterized protein</fullName>
    </submittedName>
</protein>
<organism evidence="1 2">
    <name type="scientific">Callosobruchus maculatus</name>
    <name type="common">Southern cowpea weevil</name>
    <name type="synonym">Pulse bruchid</name>
    <dbReference type="NCBI Taxonomy" id="64391"/>
    <lineage>
        <taxon>Eukaryota</taxon>
        <taxon>Metazoa</taxon>
        <taxon>Ecdysozoa</taxon>
        <taxon>Arthropoda</taxon>
        <taxon>Hexapoda</taxon>
        <taxon>Insecta</taxon>
        <taxon>Pterygota</taxon>
        <taxon>Neoptera</taxon>
        <taxon>Endopterygota</taxon>
        <taxon>Coleoptera</taxon>
        <taxon>Polyphaga</taxon>
        <taxon>Cucujiformia</taxon>
        <taxon>Chrysomeloidea</taxon>
        <taxon>Chrysomelidae</taxon>
        <taxon>Bruchinae</taxon>
        <taxon>Bruchini</taxon>
        <taxon>Callosobruchus</taxon>
    </lineage>
</organism>
<name>A0A653CFM4_CALMS</name>
<feature type="non-terminal residue" evidence="1">
    <location>
        <position position="1"/>
    </location>
</feature>
<evidence type="ECO:0000313" key="1">
    <source>
        <dbReference type="EMBL" id="VEN46678.1"/>
    </source>
</evidence>
<gene>
    <name evidence="1" type="ORF">CALMAC_LOCUS8693</name>
</gene>
<accession>A0A653CFM4</accession>
<dbReference type="EMBL" id="CAACVG010007707">
    <property type="protein sequence ID" value="VEN46678.1"/>
    <property type="molecule type" value="Genomic_DNA"/>
</dbReference>
<proteinExistence type="predicted"/>
<evidence type="ECO:0000313" key="2">
    <source>
        <dbReference type="Proteomes" id="UP000410492"/>
    </source>
</evidence>
<reference evidence="1 2" key="1">
    <citation type="submission" date="2019-01" db="EMBL/GenBank/DDBJ databases">
        <authorList>
            <person name="Sayadi A."/>
        </authorList>
    </citation>
    <scope>NUCLEOTIDE SEQUENCE [LARGE SCALE GENOMIC DNA]</scope>
</reference>
<sequence>SISCKQIRDNKIRHF</sequence>
<dbReference type="Proteomes" id="UP000410492">
    <property type="component" value="Unassembled WGS sequence"/>
</dbReference>